<comment type="caution">
    <text evidence="1">The sequence shown here is derived from an EMBL/GenBank/DDBJ whole genome shotgun (WGS) entry which is preliminary data.</text>
</comment>
<reference evidence="2" key="1">
    <citation type="journal article" date="2023" name="Nat. Plants">
        <title>Single-cell RNA sequencing provides a high-resolution roadmap for understanding the multicellular compartmentation of specialized metabolism.</title>
        <authorList>
            <person name="Sun S."/>
            <person name="Shen X."/>
            <person name="Li Y."/>
            <person name="Li Y."/>
            <person name="Wang S."/>
            <person name="Li R."/>
            <person name="Zhang H."/>
            <person name="Shen G."/>
            <person name="Guo B."/>
            <person name="Wei J."/>
            <person name="Xu J."/>
            <person name="St-Pierre B."/>
            <person name="Chen S."/>
            <person name="Sun C."/>
        </authorList>
    </citation>
    <scope>NUCLEOTIDE SEQUENCE [LARGE SCALE GENOMIC DNA]</scope>
</reference>
<proteinExistence type="predicted"/>
<accession>A0ACC0CGW1</accession>
<name>A0ACC0CGW1_CATRO</name>
<gene>
    <name evidence="1" type="ORF">M9H77_05272</name>
</gene>
<sequence length="109" mass="12386">MLLETVVWIVRSTNLFTITLNFLIYCYSPQKLEIAERKRLSSSSPATAAVDRRSCRRKLARKQEKTKGRDTHLKPELGVGRSGSSSSSGSSRRAEDELREQRRRSLSSD</sequence>
<evidence type="ECO:0000313" key="2">
    <source>
        <dbReference type="Proteomes" id="UP001060085"/>
    </source>
</evidence>
<protein>
    <submittedName>
        <fullName evidence="1">Uncharacterized protein</fullName>
    </submittedName>
</protein>
<dbReference type="Proteomes" id="UP001060085">
    <property type="component" value="Linkage Group LG01"/>
</dbReference>
<evidence type="ECO:0000313" key="1">
    <source>
        <dbReference type="EMBL" id="KAI5684044.1"/>
    </source>
</evidence>
<dbReference type="EMBL" id="CM044701">
    <property type="protein sequence ID" value="KAI5684044.1"/>
    <property type="molecule type" value="Genomic_DNA"/>
</dbReference>
<keyword evidence="2" id="KW-1185">Reference proteome</keyword>
<organism evidence="1 2">
    <name type="scientific">Catharanthus roseus</name>
    <name type="common">Madagascar periwinkle</name>
    <name type="synonym">Vinca rosea</name>
    <dbReference type="NCBI Taxonomy" id="4058"/>
    <lineage>
        <taxon>Eukaryota</taxon>
        <taxon>Viridiplantae</taxon>
        <taxon>Streptophyta</taxon>
        <taxon>Embryophyta</taxon>
        <taxon>Tracheophyta</taxon>
        <taxon>Spermatophyta</taxon>
        <taxon>Magnoliopsida</taxon>
        <taxon>eudicotyledons</taxon>
        <taxon>Gunneridae</taxon>
        <taxon>Pentapetalae</taxon>
        <taxon>asterids</taxon>
        <taxon>lamiids</taxon>
        <taxon>Gentianales</taxon>
        <taxon>Apocynaceae</taxon>
        <taxon>Rauvolfioideae</taxon>
        <taxon>Vinceae</taxon>
        <taxon>Catharanthinae</taxon>
        <taxon>Catharanthus</taxon>
    </lineage>
</organism>